<accession>A0ABQ5HN87</accession>
<protein>
    <submittedName>
        <fullName evidence="1">Uncharacterized protein</fullName>
    </submittedName>
</protein>
<reference evidence="1" key="2">
    <citation type="submission" date="2022-01" db="EMBL/GenBank/DDBJ databases">
        <authorList>
            <person name="Yamashiro T."/>
            <person name="Shiraishi A."/>
            <person name="Satake H."/>
            <person name="Nakayama K."/>
        </authorList>
    </citation>
    <scope>NUCLEOTIDE SEQUENCE</scope>
</reference>
<gene>
    <name evidence="1" type="ORF">Tco_1070479</name>
</gene>
<evidence type="ECO:0000313" key="1">
    <source>
        <dbReference type="EMBL" id="GJT88762.1"/>
    </source>
</evidence>
<proteinExistence type="predicted"/>
<sequence length="96" mass="11061">MDEVEVEVEILGVLKVIANKINQPTSKSPPKPEPPSVEDCETKLNGLKWDEDDPLYETVLAIFCDPNDHYRECWMKLKPERCVNWVKMIARAKGFT</sequence>
<keyword evidence="2" id="KW-1185">Reference proteome</keyword>
<name>A0ABQ5HN87_9ASTR</name>
<organism evidence="1 2">
    <name type="scientific">Tanacetum coccineum</name>
    <dbReference type="NCBI Taxonomy" id="301880"/>
    <lineage>
        <taxon>Eukaryota</taxon>
        <taxon>Viridiplantae</taxon>
        <taxon>Streptophyta</taxon>
        <taxon>Embryophyta</taxon>
        <taxon>Tracheophyta</taxon>
        <taxon>Spermatophyta</taxon>
        <taxon>Magnoliopsida</taxon>
        <taxon>eudicotyledons</taxon>
        <taxon>Gunneridae</taxon>
        <taxon>Pentapetalae</taxon>
        <taxon>asterids</taxon>
        <taxon>campanulids</taxon>
        <taxon>Asterales</taxon>
        <taxon>Asteraceae</taxon>
        <taxon>Asteroideae</taxon>
        <taxon>Anthemideae</taxon>
        <taxon>Anthemidinae</taxon>
        <taxon>Tanacetum</taxon>
    </lineage>
</organism>
<dbReference type="Proteomes" id="UP001151760">
    <property type="component" value="Unassembled WGS sequence"/>
</dbReference>
<comment type="caution">
    <text evidence="1">The sequence shown here is derived from an EMBL/GenBank/DDBJ whole genome shotgun (WGS) entry which is preliminary data.</text>
</comment>
<evidence type="ECO:0000313" key="2">
    <source>
        <dbReference type="Proteomes" id="UP001151760"/>
    </source>
</evidence>
<reference evidence="1" key="1">
    <citation type="journal article" date="2022" name="Int. J. Mol. Sci.">
        <title>Draft Genome of Tanacetum Coccineum: Genomic Comparison of Closely Related Tanacetum-Family Plants.</title>
        <authorList>
            <person name="Yamashiro T."/>
            <person name="Shiraishi A."/>
            <person name="Nakayama K."/>
            <person name="Satake H."/>
        </authorList>
    </citation>
    <scope>NUCLEOTIDE SEQUENCE</scope>
</reference>
<dbReference type="EMBL" id="BQNB010019761">
    <property type="protein sequence ID" value="GJT88762.1"/>
    <property type="molecule type" value="Genomic_DNA"/>
</dbReference>